<dbReference type="GO" id="GO:0016301">
    <property type="term" value="F:kinase activity"/>
    <property type="evidence" value="ECO:0007669"/>
    <property type="project" value="UniProtKB-KW"/>
</dbReference>
<dbReference type="GO" id="GO:0090589">
    <property type="term" value="F:protein-phosphocysteine-trehalose phosphotransferase system transporter activity"/>
    <property type="evidence" value="ECO:0007669"/>
    <property type="project" value="TreeGrafter"/>
</dbReference>
<evidence type="ECO:0000256" key="7">
    <source>
        <dbReference type="ARBA" id="ARBA00022692"/>
    </source>
</evidence>
<keyword evidence="3" id="KW-1003">Cell membrane</keyword>
<evidence type="ECO:0000256" key="12">
    <source>
        <dbReference type="SAM" id="Phobius"/>
    </source>
</evidence>
<dbReference type="PROSITE" id="PS01035">
    <property type="entry name" value="PTS_EIIB_TYPE_1_CYS"/>
    <property type="match status" value="1"/>
</dbReference>
<dbReference type="GO" id="GO:0008982">
    <property type="term" value="F:protein-N(PI)-phosphohistidine-sugar phosphotransferase activity"/>
    <property type="evidence" value="ECO:0007669"/>
    <property type="project" value="InterPro"/>
</dbReference>
<accession>A0A498D5N4</accession>
<dbReference type="AlphaFoldDB" id="A0A498D5N4"/>
<keyword evidence="10 12" id="KW-0472">Membrane</keyword>
<feature type="transmembrane region" description="Helical" evidence="12">
    <location>
        <begin position="457"/>
        <end position="480"/>
    </location>
</feature>
<reference evidence="15 16" key="1">
    <citation type="submission" date="2018-10" db="EMBL/GenBank/DDBJ databases">
        <title>Oceanobacillus sp. YLB-02 draft genome.</title>
        <authorList>
            <person name="Yu L."/>
        </authorList>
    </citation>
    <scope>NUCLEOTIDE SEQUENCE [LARGE SCALE GENOMIC DNA]</scope>
    <source>
        <strain evidence="15 16">YLB-02</strain>
    </source>
</reference>
<keyword evidence="7 12" id="KW-0812">Transmembrane</keyword>
<dbReference type="InterPro" id="IPR001996">
    <property type="entry name" value="PTS_IIB_1"/>
</dbReference>
<feature type="transmembrane region" description="Helical" evidence="12">
    <location>
        <begin position="417"/>
        <end position="437"/>
    </location>
</feature>
<feature type="transmembrane region" description="Helical" evidence="12">
    <location>
        <begin position="176"/>
        <end position="200"/>
    </location>
</feature>
<dbReference type="Gene3D" id="3.30.1360.60">
    <property type="entry name" value="Glucose permease domain IIB"/>
    <property type="match status" value="1"/>
</dbReference>
<dbReference type="InterPro" id="IPR050558">
    <property type="entry name" value="PTS_Sugar-Specific_Components"/>
</dbReference>
<sequence length="496" mass="53529">MNSVWNRFHTCEKGARKLTDTKQKKSNKQIVEELLDAIGGKENVASVTHCATRLRFIINDEEKIDKEHVEEIDKVKGAFFHSGQYQVIFGTGTVNQMYEEAEKLGLNAVTKSEQSTAAARKQGRLQAAIRTFGDVFVPIIPVLVATGLFMGLRGLLMQENILALFGMTPDDVSQNFILYTQVLTDTAFAFLPALVAWSAFRVFGGSPIIGVVLGLMLVNPALPNAYEVASQTVEPLMFFGFIPVVGYQGSVLPAFIAGFIGAKVERWVRKKTPEVLDLLVTPFLTLLIMSMLSLFLIGPVFHSVETVLLDAVVAVLGLPLGISGIILGGLNQLIVVTGVHHVFNFLEIQLLENFGNNPYNAIVTCAVAAQGGATLAVALKTKSGKLKALAFPSSLSAFLGISEPAIFGVTLRYFKPFLMALIGGAVGGFLSSIMGLAGTGMAVTVIPGMLLYLDGQLVQYIIANGVAVAIAFILTWFFGFSDKMLKEVKQPDTQTK</sequence>
<evidence type="ECO:0000256" key="3">
    <source>
        <dbReference type="ARBA" id="ARBA00022475"/>
    </source>
</evidence>
<keyword evidence="2" id="KW-0813">Transport</keyword>
<dbReference type="NCBIfam" id="TIGR00826">
    <property type="entry name" value="EIIB_glc"/>
    <property type="match status" value="1"/>
</dbReference>
<feature type="transmembrane region" description="Helical" evidence="12">
    <location>
        <begin position="307"/>
        <end position="330"/>
    </location>
</feature>
<evidence type="ECO:0000256" key="5">
    <source>
        <dbReference type="ARBA" id="ARBA00022679"/>
    </source>
</evidence>
<evidence type="ECO:0000256" key="11">
    <source>
        <dbReference type="PROSITE-ProRule" id="PRU00421"/>
    </source>
</evidence>
<evidence type="ECO:0000256" key="6">
    <source>
        <dbReference type="ARBA" id="ARBA00022683"/>
    </source>
</evidence>
<feature type="transmembrane region" description="Helical" evidence="12">
    <location>
        <begin position="207"/>
        <end position="226"/>
    </location>
</feature>
<dbReference type="CDD" id="cd00212">
    <property type="entry name" value="PTS_IIB_glc"/>
    <property type="match status" value="1"/>
</dbReference>
<proteinExistence type="predicted"/>
<feature type="transmembrane region" description="Helical" evidence="12">
    <location>
        <begin position="238"/>
        <end position="264"/>
    </location>
</feature>
<evidence type="ECO:0000313" key="15">
    <source>
        <dbReference type="EMBL" id="RLL41795.1"/>
    </source>
</evidence>
<feature type="domain" description="PTS EIIC type-1" evidence="14">
    <location>
        <begin position="143"/>
        <end position="494"/>
    </location>
</feature>
<dbReference type="PROSITE" id="PS51103">
    <property type="entry name" value="PTS_EIIC_TYPE_1"/>
    <property type="match status" value="1"/>
</dbReference>
<dbReference type="Proteomes" id="UP000270219">
    <property type="component" value="Unassembled WGS sequence"/>
</dbReference>
<dbReference type="InterPro" id="IPR010973">
    <property type="entry name" value="PTS_IIBC_sucr"/>
</dbReference>
<dbReference type="Pfam" id="PF00367">
    <property type="entry name" value="PTS_EIIB"/>
    <property type="match status" value="1"/>
</dbReference>
<dbReference type="InterPro" id="IPR003352">
    <property type="entry name" value="PTS_EIIC"/>
</dbReference>
<dbReference type="NCBIfam" id="TIGR01996">
    <property type="entry name" value="PTS-II-BC-sucr"/>
    <property type="match status" value="1"/>
</dbReference>
<dbReference type="InterPro" id="IPR013013">
    <property type="entry name" value="PTS_EIIC_1"/>
</dbReference>
<evidence type="ECO:0000256" key="2">
    <source>
        <dbReference type="ARBA" id="ARBA00022448"/>
    </source>
</evidence>
<dbReference type="PROSITE" id="PS51098">
    <property type="entry name" value="PTS_EIIB_TYPE_1"/>
    <property type="match status" value="1"/>
</dbReference>
<feature type="transmembrane region" description="Helical" evidence="12">
    <location>
        <begin position="135"/>
        <end position="156"/>
    </location>
</feature>
<keyword evidence="8" id="KW-0418">Kinase</keyword>
<keyword evidence="16" id="KW-1185">Reference proteome</keyword>
<feature type="transmembrane region" description="Helical" evidence="12">
    <location>
        <begin position="276"/>
        <end position="301"/>
    </location>
</feature>
<keyword evidence="9 12" id="KW-1133">Transmembrane helix</keyword>
<dbReference type="FunFam" id="3.30.1360.60:FF:000001">
    <property type="entry name" value="PTS system glucose-specific IIBC component PtsG"/>
    <property type="match status" value="1"/>
</dbReference>
<dbReference type="SUPFAM" id="SSF55604">
    <property type="entry name" value="Glucose permease domain IIB"/>
    <property type="match status" value="1"/>
</dbReference>
<dbReference type="InterPro" id="IPR036878">
    <property type="entry name" value="Glu_permease_IIB"/>
</dbReference>
<evidence type="ECO:0000259" key="14">
    <source>
        <dbReference type="PROSITE" id="PS51103"/>
    </source>
</evidence>
<evidence type="ECO:0000256" key="4">
    <source>
        <dbReference type="ARBA" id="ARBA00022597"/>
    </source>
</evidence>
<comment type="caution">
    <text evidence="15">The sequence shown here is derived from an EMBL/GenBank/DDBJ whole genome shotgun (WGS) entry which is preliminary data.</text>
</comment>
<comment type="subcellular location">
    <subcellularLocation>
        <location evidence="1">Cell membrane</location>
        <topology evidence="1">Multi-pass membrane protein</topology>
    </subcellularLocation>
</comment>
<keyword evidence="5" id="KW-0808">Transferase</keyword>
<evidence type="ECO:0000256" key="1">
    <source>
        <dbReference type="ARBA" id="ARBA00004651"/>
    </source>
</evidence>
<evidence type="ECO:0000313" key="16">
    <source>
        <dbReference type="Proteomes" id="UP000270219"/>
    </source>
</evidence>
<keyword evidence="4 15" id="KW-0762">Sugar transport</keyword>
<dbReference type="OrthoDB" id="9769191at2"/>
<dbReference type="GO" id="GO:0015771">
    <property type="term" value="P:trehalose transport"/>
    <property type="evidence" value="ECO:0007669"/>
    <property type="project" value="TreeGrafter"/>
</dbReference>
<gene>
    <name evidence="15" type="ORF">D8M04_17155</name>
</gene>
<dbReference type="Pfam" id="PF02378">
    <property type="entry name" value="PTS_EIIC"/>
    <property type="match status" value="1"/>
</dbReference>
<evidence type="ECO:0000256" key="9">
    <source>
        <dbReference type="ARBA" id="ARBA00022989"/>
    </source>
</evidence>
<dbReference type="GO" id="GO:0005886">
    <property type="term" value="C:plasma membrane"/>
    <property type="evidence" value="ECO:0007669"/>
    <property type="project" value="UniProtKB-SubCell"/>
</dbReference>
<evidence type="ECO:0000259" key="13">
    <source>
        <dbReference type="PROSITE" id="PS51098"/>
    </source>
</evidence>
<dbReference type="PANTHER" id="PTHR30175:SF7">
    <property type="entry name" value="NEGATIVE REGULATOR OF SACY ACTIVITY"/>
    <property type="match status" value="1"/>
</dbReference>
<dbReference type="GO" id="GO:0009401">
    <property type="term" value="P:phosphoenolpyruvate-dependent sugar phosphotransferase system"/>
    <property type="evidence" value="ECO:0007669"/>
    <property type="project" value="UniProtKB-KW"/>
</dbReference>
<organism evidence="15 16">
    <name type="scientific">Oceanobacillus piezotolerans</name>
    <dbReference type="NCBI Taxonomy" id="2448030"/>
    <lineage>
        <taxon>Bacteria</taxon>
        <taxon>Bacillati</taxon>
        <taxon>Bacillota</taxon>
        <taxon>Bacilli</taxon>
        <taxon>Bacillales</taxon>
        <taxon>Bacillaceae</taxon>
        <taxon>Oceanobacillus</taxon>
    </lineage>
</organism>
<dbReference type="PANTHER" id="PTHR30175">
    <property type="entry name" value="PHOSPHOTRANSFERASE SYSTEM TRANSPORT PROTEIN"/>
    <property type="match status" value="1"/>
</dbReference>
<keyword evidence="6" id="KW-0598">Phosphotransferase system</keyword>
<protein>
    <submittedName>
        <fullName evidence="15">PTS sugar transporter subunit IIA</fullName>
    </submittedName>
</protein>
<name>A0A498D5N4_9BACI</name>
<dbReference type="EMBL" id="RCHR01000007">
    <property type="protein sequence ID" value="RLL41795.1"/>
    <property type="molecule type" value="Genomic_DNA"/>
</dbReference>
<evidence type="ECO:0000256" key="10">
    <source>
        <dbReference type="ARBA" id="ARBA00023136"/>
    </source>
</evidence>
<dbReference type="InterPro" id="IPR018113">
    <property type="entry name" value="PTrfase_EIIB_Cys"/>
</dbReference>
<evidence type="ECO:0000256" key="8">
    <source>
        <dbReference type="ARBA" id="ARBA00022777"/>
    </source>
</evidence>
<feature type="domain" description="PTS EIIB type-1" evidence="13">
    <location>
        <begin position="28"/>
        <end position="111"/>
    </location>
</feature>
<feature type="active site" description="Phosphocysteine intermediate; for EIIB activity" evidence="11">
    <location>
        <position position="50"/>
    </location>
</feature>